<dbReference type="CDD" id="cd06257">
    <property type="entry name" value="DnaJ"/>
    <property type="match status" value="1"/>
</dbReference>
<evidence type="ECO:0000256" key="3">
    <source>
        <dbReference type="ARBA" id="ARBA00022989"/>
    </source>
</evidence>
<organism evidence="7">
    <name type="scientific">Phlebotomus kandelakii</name>
    <dbReference type="NCBI Taxonomy" id="1109342"/>
    <lineage>
        <taxon>Eukaryota</taxon>
        <taxon>Metazoa</taxon>
        <taxon>Ecdysozoa</taxon>
        <taxon>Arthropoda</taxon>
        <taxon>Hexapoda</taxon>
        <taxon>Insecta</taxon>
        <taxon>Pterygota</taxon>
        <taxon>Neoptera</taxon>
        <taxon>Endopterygota</taxon>
        <taxon>Diptera</taxon>
        <taxon>Nematocera</taxon>
        <taxon>Psychodoidea</taxon>
        <taxon>Psychodidae</taxon>
        <taxon>Phlebotomus</taxon>
        <taxon>Larroussius</taxon>
    </lineage>
</organism>
<evidence type="ECO:0000256" key="2">
    <source>
        <dbReference type="ARBA" id="ARBA00022692"/>
    </source>
</evidence>
<evidence type="ECO:0000259" key="6">
    <source>
        <dbReference type="PROSITE" id="PS50076"/>
    </source>
</evidence>
<keyword evidence="4 5" id="KW-0472">Membrane</keyword>
<dbReference type="PANTHER" id="PTHR43908:SF3">
    <property type="entry name" value="AT29763P-RELATED"/>
    <property type="match status" value="1"/>
</dbReference>
<dbReference type="InterPro" id="IPR051100">
    <property type="entry name" value="DnaJ_subfamily_B/C"/>
</dbReference>
<comment type="subcellular location">
    <subcellularLocation>
        <location evidence="1">Membrane</location>
        <topology evidence="1">Single-pass membrane protein</topology>
    </subcellularLocation>
</comment>
<feature type="domain" description="J" evidence="6">
    <location>
        <begin position="86"/>
        <end position="150"/>
    </location>
</feature>
<dbReference type="Pfam" id="PF09320">
    <property type="entry name" value="DUF1977"/>
    <property type="match status" value="1"/>
</dbReference>
<dbReference type="SUPFAM" id="SSF46565">
    <property type="entry name" value="Chaperone J-domain"/>
    <property type="match status" value="1"/>
</dbReference>
<dbReference type="PANTHER" id="PTHR43908">
    <property type="entry name" value="AT29763P-RELATED"/>
    <property type="match status" value="1"/>
</dbReference>
<dbReference type="FunFam" id="1.10.287.110:FF:000070">
    <property type="entry name" value="Endoplasmic reticulum protein, putative"/>
    <property type="match status" value="1"/>
</dbReference>
<sequence length="333" mass="37965">MEGNRDEARRCIDIAYNCMGRGNLEKARKFLLKAEKLYPSVQAQKLLDELDALDDGVSHGEPEAPPEVNYTQEQVDLVKRVKKCKNFYDMLNVTKDSTDSEVRKAYKKLALHLHPDKNHAPGAAEAFKAVGNAVAVLTDPEKRKTYDLYGDRSASSGGARHRHSHDHYRQFESEATAEELFNMFFGDGFSSHSGHRRYRNHSHENNQPSLAFGLILVLVVVSLMSTFLTSDPIYSLQQTSKYPVAKKTTGLSIPYYVKHSFEEEYTGSLARLELSVEEEYIIGMKKLCMRERHYREAMMSRAQHFGNKAQFSQAQSLQTPSCDTLYRIGKYNF</sequence>
<dbReference type="EMBL" id="GIFK01002952">
    <property type="protein sequence ID" value="NBJ60655.1"/>
    <property type="molecule type" value="Transcribed_RNA"/>
</dbReference>
<dbReference type="Pfam" id="PF00226">
    <property type="entry name" value="DnaJ"/>
    <property type="match status" value="1"/>
</dbReference>
<accession>A0A6B2EBR9</accession>
<reference evidence="7" key="1">
    <citation type="submission" date="2019-10" db="EMBL/GenBank/DDBJ databases">
        <title>Short sand fly seasons in Tbilisi, Georgia, hinder development of host immunity to saliva of the visceral leishmaniasis vector Phlebotomus kandelakii.</title>
        <authorList>
            <person name="Oliveira F."/>
            <person name="Giorgobiani E."/>
            <person name="Guimaraes-Costa A.B."/>
            <person name="Abdeladhim M."/>
            <person name="Oristian J."/>
            <person name="Tskhvaradze L."/>
            <person name="Tsertsvadze N."/>
            <person name="Zakalashvili M."/>
            <person name="Valenzuela J.G."/>
            <person name="Kamhawi S."/>
        </authorList>
    </citation>
    <scope>NUCLEOTIDE SEQUENCE</scope>
    <source>
        <strain evidence="7">Wild-capture in Tbilisi</strain>
        <tissue evidence="7">Salivary glands</tissue>
    </source>
</reference>
<dbReference type="PROSITE" id="PS50076">
    <property type="entry name" value="DNAJ_2"/>
    <property type="match status" value="1"/>
</dbReference>
<evidence type="ECO:0000256" key="5">
    <source>
        <dbReference type="SAM" id="Phobius"/>
    </source>
</evidence>
<dbReference type="GO" id="GO:0005789">
    <property type="term" value="C:endoplasmic reticulum membrane"/>
    <property type="evidence" value="ECO:0007669"/>
    <property type="project" value="TreeGrafter"/>
</dbReference>
<dbReference type="InterPro" id="IPR001623">
    <property type="entry name" value="DnaJ_domain"/>
</dbReference>
<keyword evidence="2 5" id="KW-0812">Transmembrane</keyword>
<proteinExistence type="predicted"/>
<evidence type="ECO:0000256" key="1">
    <source>
        <dbReference type="ARBA" id="ARBA00004167"/>
    </source>
</evidence>
<name>A0A6B2EBR9_9DIPT</name>
<dbReference type="PRINTS" id="PR00625">
    <property type="entry name" value="JDOMAIN"/>
</dbReference>
<evidence type="ECO:0000313" key="7">
    <source>
        <dbReference type="EMBL" id="NBJ60655.1"/>
    </source>
</evidence>
<dbReference type="InterPro" id="IPR036869">
    <property type="entry name" value="J_dom_sf"/>
</dbReference>
<feature type="transmembrane region" description="Helical" evidence="5">
    <location>
        <begin position="209"/>
        <end position="228"/>
    </location>
</feature>
<dbReference type="GO" id="GO:0030544">
    <property type="term" value="F:Hsp70 protein binding"/>
    <property type="evidence" value="ECO:0007669"/>
    <property type="project" value="TreeGrafter"/>
</dbReference>
<protein>
    <submittedName>
        <fullName evidence="7">Putative molecular chaperone dnaj superfamily</fullName>
    </submittedName>
</protein>
<dbReference type="Gene3D" id="1.10.287.110">
    <property type="entry name" value="DnaJ domain"/>
    <property type="match status" value="1"/>
</dbReference>
<dbReference type="GO" id="GO:0071218">
    <property type="term" value="P:cellular response to misfolded protein"/>
    <property type="evidence" value="ECO:0007669"/>
    <property type="project" value="TreeGrafter"/>
</dbReference>
<dbReference type="InterPro" id="IPR015399">
    <property type="entry name" value="DUF1977_DnaJ-like"/>
</dbReference>
<dbReference type="AlphaFoldDB" id="A0A6B2EBR9"/>
<keyword evidence="3 5" id="KW-1133">Transmembrane helix</keyword>
<dbReference type="SMART" id="SM00271">
    <property type="entry name" value="DnaJ"/>
    <property type="match status" value="1"/>
</dbReference>
<evidence type="ECO:0000256" key="4">
    <source>
        <dbReference type="ARBA" id="ARBA00023136"/>
    </source>
</evidence>